<name>A0A1X6XJ09_9MICO</name>
<evidence type="ECO:0000313" key="2">
    <source>
        <dbReference type="EMBL" id="SLM99130.1"/>
    </source>
</evidence>
<dbReference type="RefSeq" id="WP_179207151.1">
    <property type="nucleotide sequence ID" value="NZ_FWFF01000017.1"/>
</dbReference>
<feature type="transmembrane region" description="Helical" evidence="1">
    <location>
        <begin position="6"/>
        <end position="29"/>
    </location>
</feature>
<dbReference type="AlphaFoldDB" id="A0A1X6XJ09"/>
<protein>
    <submittedName>
        <fullName evidence="2">Uncharacterized protein</fullName>
    </submittedName>
</protein>
<keyword evidence="3" id="KW-1185">Reference proteome</keyword>
<organism evidence="2 3">
    <name type="scientific">Brevibacterium yomogidense</name>
    <dbReference type="NCBI Taxonomy" id="946573"/>
    <lineage>
        <taxon>Bacteria</taxon>
        <taxon>Bacillati</taxon>
        <taxon>Actinomycetota</taxon>
        <taxon>Actinomycetes</taxon>
        <taxon>Micrococcales</taxon>
        <taxon>Brevibacteriaceae</taxon>
        <taxon>Brevibacterium</taxon>
    </lineage>
</organism>
<evidence type="ECO:0000313" key="3">
    <source>
        <dbReference type="Proteomes" id="UP000196581"/>
    </source>
</evidence>
<accession>A0A1X6XJ09</accession>
<keyword evidence="1" id="KW-0812">Transmembrane</keyword>
<dbReference type="Proteomes" id="UP000196581">
    <property type="component" value="Unassembled WGS sequence"/>
</dbReference>
<evidence type="ECO:0000256" key="1">
    <source>
        <dbReference type="SAM" id="Phobius"/>
    </source>
</evidence>
<keyword evidence="1" id="KW-0472">Membrane</keyword>
<dbReference type="EMBL" id="FWFF01000017">
    <property type="protein sequence ID" value="SLM99130.1"/>
    <property type="molecule type" value="Genomic_DNA"/>
</dbReference>
<sequence>MGDADINTIISVLGLAALMFSPLIALLVLPTADRSHRKNRLTQATRD</sequence>
<reference evidence="3" key="1">
    <citation type="submission" date="2017-02" db="EMBL/GenBank/DDBJ databases">
        <authorList>
            <person name="Dridi B."/>
        </authorList>
    </citation>
    <scope>NUCLEOTIDE SEQUENCE [LARGE SCALE GENOMIC DNA]</scope>
    <source>
        <strain evidence="3">B Co 03.10</strain>
    </source>
</reference>
<gene>
    <name evidence="2" type="ORF">FM105_10325</name>
</gene>
<proteinExistence type="predicted"/>
<keyword evidence="1" id="KW-1133">Transmembrane helix</keyword>